<evidence type="ECO:0000256" key="3">
    <source>
        <dbReference type="PROSITE-ProRule" id="PRU00169"/>
    </source>
</evidence>
<feature type="modified residue" description="4-aspartylphosphate" evidence="3">
    <location>
        <position position="56"/>
    </location>
</feature>
<dbReference type="InterPro" id="IPR001789">
    <property type="entry name" value="Sig_transdc_resp-reg_receiver"/>
</dbReference>
<keyword evidence="8" id="KW-1185">Reference proteome</keyword>
<dbReference type="Proteomes" id="UP001272242">
    <property type="component" value="Unassembled WGS sequence"/>
</dbReference>
<dbReference type="InterPro" id="IPR016032">
    <property type="entry name" value="Sig_transdc_resp-reg_C-effctor"/>
</dbReference>
<name>A0ABU5EY23_9BACT</name>
<reference evidence="8" key="1">
    <citation type="journal article" date="2023" name="Mar. Drugs">
        <title>Gemmata algarum, a Novel Planctomycete Isolated from an Algal Mat, Displays Antimicrobial Activity.</title>
        <authorList>
            <person name="Kumar G."/>
            <person name="Kallscheuer N."/>
            <person name="Kashif M."/>
            <person name="Ahamad S."/>
            <person name="Jagadeeshwari U."/>
            <person name="Pannikurungottu S."/>
            <person name="Haufschild T."/>
            <person name="Kabuu M."/>
            <person name="Sasikala C."/>
            <person name="Jogler C."/>
            <person name="Ramana C."/>
        </authorList>
    </citation>
    <scope>NUCLEOTIDE SEQUENCE [LARGE SCALE GENOMIC DNA]</scope>
    <source>
        <strain evidence="8">JC673</strain>
    </source>
</reference>
<protein>
    <submittedName>
        <fullName evidence="7">Response regulator transcription factor</fullName>
    </submittedName>
</protein>
<keyword evidence="1 3" id="KW-0597">Phosphoprotein</keyword>
<dbReference type="PROSITE" id="PS50110">
    <property type="entry name" value="RESPONSE_REGULATORY"/>
    <property type="match status" value="1"/>
</dbReference>
<dbReference type="Pfam" id="PF00196">
    <property type="entry name" value="GerE"/>
    <property type="match status" value="1"/>
</dbReference>
<evidence type="ECO:0000259" key="6">
    <source>
        <dbReference type="PROSITE" id="PS50110"/>
    </source>
</evidence>
<feature type="domain" description="Response regulatory" evidence="6">
    <location>
        <begin position="5"/>
        <end position="121"/>
    </location>
</feature>
<dbReference type="CDD" id="cd06170">
    <property type="entry name" value="LuxR_C_like"/>
    <property type="match status" value="1"/>
</dbReference>
<sequence length="213" mass="22887">MSKLRVLLADDHPVVRNGLRELLRAEPDMDIVGEVPNGEAAVRRSHELRPDVVVMDVSMPGMGGTEATAQIRKLCPEVHIVALTAHEDGGYLQRVVASGASGYVLKRSAAAGLIRAIREAAAGRQYLDPAVAGQPVADPGPVPSKGHEPLSERERQVLKEVALGYSNKQIAARNGVSVKTVEASKSRFMEKLGMKSRVDIVRYAAEHGWLSGV</sequence>
<gene>
    <name evidence="7" type="ORF">R5W23_001425</name>
</gene>
<feature type="domain" description="HTH luxR-type" evidence="5">
    <location>
        <begin position="143"/>
        <end position="208"/>
    </location>
</feature>
<dbReference type="PANTHER" id="PTHR43214">
    <property type="entry name" value="TWO-COMPONENT RESPONSE REGULATOR"/>
    <property type="match status" value="1"/>
</dbReference>
<dbReference type="SUPFAM" id="SSF52172">
    <property type="entry name" value="CheY-like"/>
    <property type="match status" value="1"/>
</dbReference>
<dbReference type="InterPro" id="IPR058245">
    <property type="entry name" value="NreC/VraR/RcsB-like_REC"/>
</dbReference>
<evidence type="ECO:0000259" key="5">
    <source>
        <dbReference type="PROSITE" id="PS50043"/>
    </source>
</evidence>
<dbReference type="SMART" id="SM00421">
    <property type="entry name" value="HTH_LUXR"/>
    <property type="match status" value="1"/>
</dbReference>
<dbReference type="PROSITE" id="PS50043">
    <property type="entry name" value="HTH_LUXR_2"/>
    <property type="match status" value="1"/>
</dbReference>
<dbReference type="Pfam" id="PF00072">
    <property type="entry name" value="Response_reg"/>
    <property type="match status" value="1"/>
</dbReference>
<dbReference type="SUPFAM" id="SSF46894">
    <property type="entry name" value="C-terminal effector domain of the bipartite response regulators"/>
    <property type="match status" value="1"/>
</dbReference>
<dbReference type="PANTHER" id="PTHR43214:SF43">
    <property type="entry name" value="TWO-COMPONENT RESPONSE REGULATOR"/>
    <property type="match status" value="1"/>
</dbReference>
<feature type="region of interest" description="Disordered" evidence="4">
    <location>
        <begin position="132"/>
        <end position="152"/>
    </location>
</feature>
<evidence type="ECO:0000313" key="7">
    <source>
        <dbReference type="EMBL" id="MDY3560200.1"/>
    </source>
</evidence>
<accession>A0ABU5EY23</accession>
<dbReference type="InterPro" id="IPR039420">
    <property type="entry name" value="WalR-like"/>
</dbReference>
<evidence type="ECO:0000313" key="8">
    <source>
        <dbReference type="Proteomes" id="UP001272242"/>
    </source>
</evidence>
<evidence type="ECO:0000256" key="4">
    <source>
        <dbReference type="SAM" id="MobiDB-lite"/>
    </source>
</evidence>
<evidence type="ECO:0000256" key="1">
    <source>
        <dbReference type="ARBA" id="ARBA00022553"/>
    </source>
</evidence>
<organism evidence="7 8">
    <name type="scientific">Gemmata algarum</name>
    <dbReference type="NCBI Taxonomy" id="2975278"/>
    <lineage>
        <taxon>Bacteria</taxon>
        <taxon>Pseudomonadati</taxon>
        <taxon>Planctomycetota</taxon>
        <taxon>Planctomycetia</taxon>
        <taxon>Gemmatales</taxon>
        <taxon>Gemmataceae</taxon>
        <taxon>Gemmata</taxon>
    </lineage>
</organism>
<proteinExistence type="predicted"/>
<dbReference type="RefSeq" id="WP_320686824.1">
    <property type="nucleotide sequence ID" value="NZ_JAXBLV010000176.1"/>
</dbReference>
<dbReference type="CDD" id="cd17535">
    <property type="entry name" value="REC_NarL-like"/>
    <property type="match status" value="1"/>
</dbReference>
<dbReference type="InterPro" id="IPR011006">
    <property type="entry name" value="CheY-like_superfamily"/>
</dbReference>
<dbReference type="PRINTS" id="PR00038">
    <property type="entry name" value="HTHLUXR"/>
</dbReference>
<comment type="caution">
    <text evidence="7">The sequence shown here is derived from an EMBL/GenBank/DDBJ whole genome shotgun (WGS) entry which is preliminary data.</text>
</comment>
<keyword evidence="2" id="KW-0238">DNA-binding</keyword>
<dbReference type="InterPro" id="IPR000792">
    <property type="entry name" value="Tscrpt_reg_LuxR_C"/>
</dbReference>
<dbReference type="SMART" id="SM00448">
    <property type="entry name" value="REC"/>
    <property type="match status" value="1"/>
</dbReference>
<dbReference type="Gene3D" id="3.40.50.2300">
    <property type="match status" value="1"/>
</dbReference>
<evidence type="ECO:0000256" key="2">
    <source>
        <dbReference type="ARBA" id="ARBA00023125"/>
    </source>
</evidence>
<dbReference type="EMBL" id="JAXBLV010000176">
    <property type="protein sequence ID" value="MDY3560200.1"/>
    <property type="molecule type" value="Genomic_DNA"/>
</dbReference>